<dbReference type="SUPFAM" id="SSF52087">
    <property type="entry name" value="CRAL/TRIO domain"/>
    <property type="match status" value="1"/>
</dbReference>
<dbReference type="EMBL" id="GACK01007777">
    <property type="protein sequence ID" value="JAA57257.1"/>
    <property type="molecule type" value="mRNA"/>
</dbReference>
<evidence type="ECO:0000259" key="1">
    <source>
        <dbReference type="PROSITE" id="PS50191"/>
    </source>
</evidence>
<dbReference type="Gene3D" id="1.20.5.1200">
    <property type="entry name" value="Alpha-tocopherol transfer"/>
    <property type="match status" value="1"/>
</dbReference>
<dbReference type="Pfam" id="PF00650">
    <property type="entry name" value="CRAL_TRIO"/>
    <property type="match status" value="1"/>
</dbReference>
<dbReference type="Pfam" id="PF03765">
    <property type="entry name" value="CRAL_TRIO_N"/>
    <property type="match status" value="1"/>
</dbReference>
<dbReference type="InterPro" id="IPR001251">
    <property type="entry name" value="CRAL-TRIO_dom"/>
</dbReference>
<reference evidence="2" key="2">
    <citation type="journal article" date="2015" name="J. Proteomics">
        <title>Sexual differences in the sialomes of the zebra tick, Rhipicephalus pulchellus.</title>
        <authorList>
            <person name="Tan A.W."/>
            <person name="Francischetti I.M."/>
            <person name="Slovak M."/>
            <person name="Kini R.M."/>
            <person name="Ribeiro J.M."/>
        </authorList>
    </citation>
    <scope>NUCLEOTIDE SEQUENCE</scope>
    <source>
        <tissue evidence="2">Salivary gland</tissue>
    </source>
</reference>
<feature type="domain" description="CRAL-TRIO" evidence="1">
    <location>
        <begin position="84"/>
        <end position="246"/>
    </location>
</feature>
<sequence length="276" mass="32008">MNSEVVGEIEETDELVKKSLEKLKQLIAGEESLSCPEEDDFLLKFLRVRKYDVDAAFRNIRKYFKVREEVRDVFDNFCPSGILYDTICRQHKLLMVSRERDPFGRAVIVMRTGPWNPSMCTINDFLKACLVVLEWLLLAEDVQKHGVVYVLDYKGLGLEHLLHLTPSFMKRVVHISEKCLPVRVKAIYVIYDSPVFDVLFAITKPFMSRTLVERIHMIGYELHKLHGIVPADVIPEEAGGTFESYDYDALEKDLHSRSQYFEHVSLHGYGKENTEF</sequence>
<protein>
    <recommendedName>
        <fullName evidence="1">CRAL-TRIO domain-containing protein</fullName>
    </recommendedName>
</protein>
<dbReference type="PANTHER" id="PTHR10174">
    <property type="entry name" value="ALPHA-TOCOPHEROL TRANSFER PROTEIN-RELATED"/>
    <property type="match status" value="1"/>
</dbReference>
<dbReference type="GO" id="GO:1902936">
    <property type="term" value="F:phosphatidylinositol bisphosphate binding"/>
    <property type="evidence" value="ECO:0007669"/>
    <property type="project" value="TreeGrafter"/>
</dbReference>
<dbReference type="InterPro" id="IPR036273">
    <property type="entry name" value="CRAL/TRIO_N_dom_sf"/>
</dbReference>
<dbReference type="SUPFAM" id="SSF46938">
    <property type="entry name" value="CRAL/TRIO N-terminal domain"/>
    <property type="match status" value="1"/>
</dbReference>
<dbReference type="AlphaFoldDB" id="L7M076"/>
<dbReference type="InterPro" id="IPR011074">
    <property type="entry name" value="CRAL/TRIO_N_dom"/>
</dbReference>
<evidence type="ECO:0000313" key="2">
    <source>
        <dbReference type="EMBL" id="JAA57257.1"/>
    </source>
</evidence>
<dbReference type="GO" id="GO:0016020">
    <property type="term" value="C:membrane"/>
    <property type="evidence" value="ECO:0007669"/>
    <property type="project" value="TreeGrafter"/>
</dbReference>
<dbReference type="InterPro" id="IPR036865">
    <property type="entry name" value="CRAL-TRIO_dom_sf"/>
</dbReference>
<name>L7M076_RHIPC</name>
<dbReference type="SMART" id="SM00516">
    <property type="entry name" value="SEC14"/>
    <property type="match status" value="1"/>
</dbReference>
<dbReference type="PROSITE" id="PS50191">
    <property type="entry name" value="CRAL_TRIO"/>
    <property type="match status" value="1"/>
</dbReference>
<accession>L7M076</accession>
<reference evidence="2" key="1">
    <citation type="submission" date="2012-11" db="EMBL/GenBank/DDBJ databases">
        <authorList>
            <person name="Lucero-Rivera Y.E."/>
            <person name="Tovar-Ramirez D."/>
        </authorList>
    </citation>
    <scope>NUCLEOTIDE SEQUENCE</scope>
    <source>
        <tissue evidence="2">Salivary gland</tissue>
    </source>
</reference>
<dbReference type="SMART" id="SM01100">
    <property type="entry name" value="CRAL_TRIO_N"/>
    <property type="match status" value="1"/>
</dbReference>
<organism evidence="2">
    <name type="scientific">Rhipicephalus pulchellus</name>
    <name type="common">Yellow backed tick</name>
    <name type="synonym">Dermacentor pulchellus</name>
    <dbReference type="NCBI Taxonomy" id="72859"/>
    <lineage>
        <taxon>Eukaryota</taxon>
        <taxon>Metazoa</taxon>
        <taxon>Ecdysozoa</taxon>
        <taxon>Arthropoda</taxon>
        <taxon>Chelicerata</taxon>
        <taxon>Arachnida</taxon>
        <taxon>Acari</taxon>
        <taxon>Parasitiformes</taxon>
        <taxon>Ixodida</taxon>
        <taxon>Ixodoidea</taxon>
        <taxon>Ixodidae</taxon>
        <taxon>Rhipicephalinae</taxon>
        <taxon>Rhipicephalus</taxon>
        <taxon>Rhipicephalus</taxon>
    </lineage>
</organism>
<dbReference type="Gene3D" id="3.40.525.10">
    <property type="entry name" value="CRAL-TRIO lipid binding domain"/>
    <property type="match status" value="1"/>
</dbReference>
<dbReference type="PRINTS" id="PR00180">
    <property type="entry name" value="CRETINALDHBP"/>
</dbReference>
<dbReference type="CDD" id="cd00170">
    <property type="entry name" value="SEC14"/>
    <property type="match status" value="1"/>
</dbReference>
<proteinExistence type="evidence at transcript level"/>
<dbReference type="PANTHER" id="PTHR10174:SF130">
    <property type="entry name" value="ALPHA-TOCOPHEROL TRANSFER PROTEIN-LIKE"/>
    <property type="match status" value="1"/>
</dbReference>
<dbReference type="Gene3D" id="1.10.8.20">
    <property type="entry name" value="N-terminal domain of phosphatidylinositol transfer protein sec14p"/>
    <property type="match status" value="1"/>
</dbReference>